<comment type="caution">
    <text evidence="8">The sequence shown here is derived from an EMBL/GenBank/DDBJ whole genome shotgun (WGS) entry which is preliminary data.</text>
</comment>
<sequence length="79" mass="8909">MAARKKLDFEASMTRLEEIVSQLEQGDAPLEQAMTLFEEGAKLLRECTRQLDQAEQKVTLLTADEDGRPVEQPFTGEEP</sequence>
<keyword evidence="5 6" id="KW-0269">Exonuclease</keyword>
<dbReference type="EC" id="3.1.11.6" evidence="6"/>
<dbReference type="PANTHER" id="PTHR34137:SF1">
    <property type="entry name" value="EXODEOXYRIBONUCLEASE 7 SMALL SUBUNIT"/>
    <property type="match status" value="1"/>
</dbReference>
<dbReference type="AlphaFoldDB" id="A0A8J6J3K0"/>
<dbReference type="InterPro" id="IPR037004">
    <property type="entry name" value="Exonuc_VII_ssu_sf"/>
</dbReference>
<keyword evidence="7" id="KW-0175">Coiled coil</keyword>
<dbReference type="GO" id="GO:0005829">
    <property type="term" value="C:cytosol"/>
    <property type="evidence" value="ECO:0007669"/>
    <property type="project" value="TreeGrafter"/>
</dbReference>
<dbReference type="GO" id="GO:0009318">
    <property type="term" value="C:exodeoxyribonuclease VII complex"/>
    <property type="evidence" value="ECO:0007669"/>
    <property type="project" value="UniProtKB-UniRule"/>
</dbReference>
<dbReference type="SUPFAM" id="SSF116842">
    <property type="entry name" value="XseB-like"/>
    <property type="match status" value="1"/>
</dbReference>
<dbReference type="RefSeq" id="WP_186878401.1">
    <property type="nucleotide sequence ID" value="NZ_JACOPN010000004.1"/>
</dbReference>
<dbReference type="NCBIfam" id="NF002140">
    <property type="entry name" value="PRK00977.1-4"/>
    <property type="match status" value="1"/>
</dbReference>
<dbReference type="PANTHER" id="PTHR34137">
    <property type="entry name" value="EXODEOXYRIBONUCLEASE 7 SMALL SUBUNIT"/>
    <property type="match status" value="1"/>
</dbReference>
<keyword evidence="2 6" id="KW-0963">Cytoplasm</keyword>
<proteinExistence type="inferred from homology"/>
<accession>A0A8J6J3K0</accession>
<dbReference type="GO" id="GO:0006308">
    <property type="term" value="P:DNA catabolic process"/>
    <property type="evidence" value="ECO:0007669"/>
    <property type="project" value="UniProtKB-UniRule"/>
</dbReference>
<keyword evidence="3 6" id="KW-0540">Nuclease</keyword>
<comment type="function">
    <text evidence="6">Bidirectionally degrades single-stranded DNA into large acid-insoluble oligonucleotides, which are then degraded further into small acid-soluble oligonucleotides.</text>
</comment>
<dbReference type="PIRSF" id="PIRSF006488">
    <property type="entry name" value="Exonuc_VII_S"/>
    <property type="match status" value="1"/>
</dbReference>
<dbReference type="HAMAP" id="MF_00337">
    <property type="entry name" value="Exonuc_7_S"/>
    <property type="match status" value="1"/>
</dbReference>
<evidence type="ECO:0000313" key="8">
    <source>
        <dbReference type="EMBL" id="MBC5717099.1"/>
    </source>
</evidence>
<dbReference type="NCBIfam" id="TIGR01280">
    <property type="entry name" value="xseB"/>
    <property type="match status" value="1"/>
</dbReference>
<dbReference type="Gene3D" id="1.10.287.1040">
    <property type="entry name" value="Exonuclease VII, small subunit"/>
    <property type="match status" value="1"/>
</dbReference>
<evidence type="ECO:0000256" key="5">
    <source>
        <dbReference type="ARBA" id="ARBA00022839"/>
    </source>
</evidence>
<evidence type="ECO:0000256" key="7">
    <source>
        <dbReference type="SAM" id="Coils"/>
    </source>
</evidence>
<dbReference type="EMBL" id="JACOPN010000004">
    <property type="protein sequence ID" value="MBC5717099.1"/>
    <property type="molecule type" value="Genomic_DNA"/>
</dbReference>
<dbReference type="Proteomes" id="UP000602260">
    <property type="component" value="Unassembled WGS sequence"/>
</dbReference>
<evidence type="ECO:0000256" key="4">
    <source>
        <dbReference type="ARBA" id="ARBA00022801"/>
    </source>
</evidence>
<name>A0A8J6J3K0_9FIRM</name>
<comment type="subunit">
    <text evidence="6">Heterooligomer composed of large and small subunits.</text>
</comment>
<evidence type="ECO:0000313" key="9">
    <source>
        <dbReference type="Proteomes" id="UP000602260"/>
    </source>
</evidence>
<dbReference type="Pfam" id="PF02609">
    <property type="entry name" value="Exonuc_VII_S"/>
    <property type="match status" value="1"/>
</dbReference>
<evidence type="ECO:0000256" key="6">
    <source>
        <dbReference type="HAMAP-Rule" id="MF_00337"/>
    </source>
</evidence>
<keyword evidence="9" id="KW-1185">Reference proteome</keyword>
<protein>
    <recommendedName>
        <fullName evidence="6">Exodeoxyribonuclease 7 small subunit</fullName>
        <ecNumber evidence="6">3.1.11.6</ecNumber>
    </recommendedName>
    <alternativeName>
        <fullName evidence="6">Exodeoxyribonuclease VII small subunit</fullName>
        <shortName evidence="6">Exonuclease VII small subunit</shortName>
    </alternativeName>
</protein>
<evidence type="ECO:0000256" key="3">
    <source>
        <dbReference type="ARBA" id="ARBA00022722"/>
    </source>
</evidence>
<dbReference type="GO" id="GO:0008855">
    <property type="term" value="F:exodeoxyribonuclease VII activity"/>
    <property type="evidence" value="ECO:0007669"/>
    <property type="project" value="UniProtKB-UniRule"/>
</dbReference>
<gene>
    <name evidence="6" type="primary">xseB</name>
    <name evidence="8" type="ORF">H8S55_07180</name>
</gene>
<comment type="subcellular location">
    <subcellularLocation>
        <location evidence="6">Cytoplasm</location>
    </subcellularLocation>
</comment>
<keyword evidence="4 6" id="KW-0378">Hydrolase</keyword>
<reference evidence="8" key="1">
    <citation type="submission" date="2020-08" db="EMBL/GenBank/DDBJ databases">
        <title>Genome public.</title>
        <authorList>
            <person name="Liu C."/>
            <person name="Sun Q."/>
        </authorList>
    </citation>
    <scope>NUCLEOTIDE SEQUENCE</scope>
    <source>
        <strain evidence="8">BX5</strain>
    </source>
</reference>
<feature type="coiled-coil region" evidence="7">
    <location>
        <begin position="37"/>
        <end position="64"/>
    </location>
</feature>
<organism evidence="8 9">
    <name type="scientific">Flintibacter faecis</name>
    <dbReference type="NCBI Taxonomy" id="2763047"/>
    <lineage>
        <taxon>Bacteria</taxon>
        <taxon>Bacillati</taxon>
        <taxon>Bacillota</taxon>
        <taxon>Clostridia</taxon>
        <taxon>Eubacteriales</taxon>
        <taxon>Flintibacter</taxon>
    </lineage>
</organism>
<evidence type="ECO:0000256" key="1">
    <source>
        <dbReference type="ARBA" id="ARBA00009998"/>
    </source>
</evidence>
<comment type="catalytic activity">
    <reaction evidence="6">
        <text>Exonucleolytic cleavage in either 5'- to 3'- or 3'- to 5'-direction to yield nucleoside 5'-phosphates.</text>
        <dbReference type="EC" id="3.1.11.6"/>
    </reaction>
</comment>
<comment type="similarity">
    <text evidence="1 6">Belongs to the XseB family.</text>
</comment>
<dbReference type="InterPro" id="IPR003761">
    <property type="entry name" value="Exonuc_VII_S"/>
</dbReference>
<evidence type="ECO:0000256" key="2">
    <source>
        <dbReference type="ARBA" id="ARBA00022490"/>
    </source>
</evidence>